<keyword evidence="4" id="KW-0804">Transcription</keyword>
<sequence>MNTTQLECFLAVAETLNFSKAAEMVNISQPAVSHQISSLEAELGVRLFLRTNKSVQLTKEGLIFIGDAETIVRTAMNSIHRLSTNVKEKKRTVAIGVHNQYELDAAVPVMNIIGKMYPNFEPEITMMPFKSLDNLLEENKLQIIFAIKSENETAKAECFTALCECPVMLICRKDDELSGRKSININDINGRRVILIKRHKCPDAAMEGYMKLGLPNNSNVLLADGCEAAFAMAKAGLGVTAFPMMPYMNDSELEYIRIDGLAPVLLGLYSKKLIKGEPAFEFVTESKKFYKNYRYPIDKTKAV</sequence>
<dbReference type="FunFam" id="1.10.10.10:FF:000001">
    <property type="entry name" value="LysR family transcriptional regulator"/>
    <property type="match status" value="1"/>
</dbReference>
<dbReference type="SUPFAM" id="SSF46785">
    <property type="entry name" value="Winged helix' DNA-binding domain"/>
    <property type="match status" value="1"/>
</dbReference>
<dbReference type="Gene3D" id="3.40.190.10">
    <property type="entry name" value="Periplasmic binding protein-like II"/>
    <property type="match status" value="2"/>
</dbReference>
<dbReference type="InterPro" id="IPR005119">
    <property type="entry name" value="LysR_subst-bd"/>
</dbReference>
<evidence type="ECO:0000313" key="6">
    <source>
        <dbReference type="EMBL" id="CUQ81017.1"/>
    </source>
</evidence>
<protein>
    <submittedName>
        <fullName evidence="6">Morphology and auto-aggregation control protein</fullName>
    </submittedName>
</protein>
<keyword evidence="2" id="KW-0805">Transcription regulation</keyword>
<organism evidence="6 7">
    <name type="scientific">[Eubacterium] siraeum</name>
    <dbReference type="NCBI Taxonomy" id="39492"/>
    <lineage>
        <taxon>Bacteria</taxon>
        <taxon>Bacillati</taxon>
        <taxon>Bacillota</taxon>
        <taxon>Clostridia</taxon>
        <taxon>Eubacteriales</taxon>
        <taxon>Oscillospiraceae</taxon>
        <taxon>Oscillospiraceae incertae sedis</taxon>
    </lineage>
</organism>
<dbReference type="PANTHER" id="PTHR30346:SF0">
    <property type="entry name" value="HCA OPERON TRANSCRIPTIONAL ACTIVATOR HCAR"/>
    <property type="match status" value="1"/>
</dbReference>
<dbReference type="Proteomes" id="UP000095662">
    <property type="component" value="Unassembled WGS sequence"/>
</dbReference>
<name>A0A174Z539_9FIRM</name>
<gene>
    <name evidence="6" type="primary">oxyR</name>
    <name evidence="6" type="ORF">ERS852540_00174</name>
</gene>
<dbReference type="STRING" id="39492.ERS852540_00174"/>
<dbReference type="InterPro" id="IPR036390">
    <property type="entry name" value="WH_DNA-bd_sf"/>
</dbReference>
<dbReference type="GO" id="GO:0003700">
    <property type="term" value="F:DNA-binding transcription factor activity"/>
    <property type="evidence" value="ECO:0007669"/>
    <property type="project" value="InterPro"/>
</dbReference>
<comment type="similarity">
    <text evidence="1">Belongs to the LysR transcriptional regulatory family.</text>
</comment>
<dbReference type="OrthoDB" id="9803714at2"/>
<dbReference type="Gene3D" id="1.10.10.10">
    <property type="entry name" value="Winged helix-like DNA-binding domain superfamily/Winged helix DNA-binding domain"/>
    <property type="match status" value="1"/>
</dbReference>
<dbReference type="EMBL" id="CZBY01000001">
    <property type="protein sequence ID" value="CUQ81017.1"/>
    <property type="molecule type" value="Genomic_DNA"/>
</dbReference>
<evidence type="ECO:0000256" key="1">
    <source>
        <dbReference type="ARBA" id="ARBA00009437"/>
    </source>
</evidence>
<dbReference type="Pfam" id="PF03466">
    <property type="entry name" value="LysR_substrate"/>
    <property type="match status" value="1"/>
</dbReference>
<dbReference type="InterPro" id="IPR036388">
    <property type="entry name" value="WH-like_DNA-bd_sf"/>
</dbReference>
<dbReference type="SUPFAM" id="SSF53850">
    <property type="entry name" value="Periplasmic binding protein-like II"/>
    <property type="match status" value="1"/>
</dbReference>
<dbReference type="GO" id="GO:0032993">
    <property type="term" value="C:protein-DNA complex"/>
    <property type="evidence" value="ECO:0007669"/>
    <property type="project" value="TreeGrafter"/>
</dbReference>
<dbReference type="PRINTS" id="PR00039">
    <property type="entry name" value="HTHLYSR"/>
</dbReference>
<dbReference type="InterPro" id="IPR000847">
    <property type="entry name" value="LysR_HTH_N"/>
</dbReference>
<dbReference type="PANTHER" id="PTHR30346">
    <property type="entry name" value="TRANSCRIPTIONAL DUAL REGULATOR HCAR-RELATED"/>
    <property type="match status" value="1"/>
</dbReference>
<proteinExistence type="inferred from homology"/>
<dbReference type="AlphaFoldDB" id="A0A174Z539"/>
<reference evidence="6 7" key="1">
    <citation type="submission" date="2015-09" db="EMBL/GenBank/DDBJ databases">
        <authorList>
            <consortium name="Pathogen Informatics"/>
        </authorList>
    </citation>
    <scope>NUCLEOTIDE SEQUENCE [LARGE SCALE GENOMIC DNA]</scope>
    <source>
        <strain evidence="6 7">2789STDY5834928</strain>
    </source>
</reference>
<evidence type="ECO:0000259" key="5">
    <source>
        <dbReference type="PROSITE" id="PS50931"/>
    </source>
</evidence>
<accession>A0A174Z539</accession>
<feature type="domain" description="HTH lysR-type" evidence="5">
    <location>
        <begin position="1"/>
        <end position="58"/>
    </location>
</feature>
<dbReference type="Pfam" id="PF00126">
    <property type="entry name" value="HTH_1"/>
    <property type="match status" value="1"/>
</dbReference>
<dbReference type="GO" id="GO:0003677">
    <property type="term" value="F:DNA binding"/>
    <property type="evidence" value="ECO:0007669"/>
    <property type="project" value="UniProtKB-KW"/>
</dbReference>
<evidence type="ECO:0000313" key="7">
    <source>
        <dbReference type="Proteomes" id="UP000095662"/>
    </source>
</evidence>
<keyword evidence="3" id="KW-0238">DNA-binding</keyword>
<dbReference type="CDD" id="cd05466">
    <property type="entry name" value="PBP2_LTTR_substrate"/>
    <property type="match status" value="1"/>
</dbReference>
<evidence type="ECO:0000256" key="2">
    <source>
        <dbReference type="ARBA" id="ARBA00023015"/>
    </source>
</evidence>
<evidence type="ECO:0000256" key="3">
    <source>
        <dbReference type="ARBA" id="ARBA00023125"/>
    </source>
</evidence>
<evidence type="ECO:0000256" key="4">
    <source>
        <dbReference type="ARBA" id="ARBA00023163"/>
    </source>
</evidence>
<dbReference type="PROSITE" id="PS50931">
    <property type="entry name" value="HTH_LYSR"/>
    <property type="match status" value="1"/>
</dbReference>